<dbReference type="EMBL" id="BTPU01000061">
    <property type="protein sequence ID" value="GMQ64190.1"/>
    <property type="molecule type" value="Genomic_DNA"/>
</dbReference>
<gene>
    <name evidence="1" type="ORF">AN2V17_34270</name>
</gene>
<dbReference type="Proteomes" id="UP001374599">
    <property type="component" value="Unassembled WGS sequence"/>
</dbReference>
<keyword evidence="2" id="KW-1185">Reference proteome</keyword>
<protein>
    <submittedName>
        <fullName evidence="1">Uncharacterized protein</fullName>
    </submittedName>
</protein>
<accession>A0ACB5UNS4</accession>
<comment type="caution">
    <text evidence="1">The sequence shown here is derived from an EMBL/GenBank/DDBJ whole genome shotgun (WGS) entry which is preliminary data.</text>
</comment>
<reference evidence="1" key="1">
    <citation type="submission" date="2023-09" db="EMBL/GenBank/DDBJ databases">
        <title>Vallitalea sediminicola and Vallitalea maricola sp. nov., anaerobic bacteria isolated from marine sediment.</title>
        <authorList>
            <person name="Hirano S."/>
            <person name="Maeda A."/>
            <person name="Terahara T."/>
            <person name="Mori K."/>
            <person name="Hamada M."/>
            <person name="Matsumoto R."/>
            <person name="Kobayashi T."/>
        </authorList>
    </citation>
    <scope>NUCLEOTIDE SEQUENCE</scope>
    <source>
        <strain evidence="1">AN17-2</strain>
    </source>
</reference>
<sequence length="149" mass="16788">MSNKLRKLLTFNEDNKDILDLLNNKSNASQYVCEAVRFYETYRNIAISMTRIEDKLDLLLSKDKTNSSINNSSNHKTDNIPIDNTNDSTPADEEVKSITTIGAPNTKQQVKEVKKRDDESASSNSTDADSIDSELIDNELKDLILSEED</sequence>
<name>A0ACB5UNS4_9FIRM</name>
<proteinExistence type="predicted"/>
<evidence type="ECO:0000313" key="2">
    <source>
        <dbReference type="Proteomes" id="UP001374599"/>
    </source>
</evidence>
<evidence type="ECO:0000313" key="1">
    <source>
        <dbReference type="EMBL" id="GMQ64190.1"/>
    </source>
</evidence>
<organism evidence="1 2">
    <name type="scientific">Vallitalea maricola</name>
    <dbReference type="NCBI Taxonomy" id="3074433"/>
    <lineage>
        <taxon>Bacteria</taxon>
        <taxon>Bacillati</taxon>
        <taxon>Bacillota</taxon>
        <taxon>Clostridia</taxon>
        <taxon>Lachnospirales</taxon>
        <taxon>Vallitaleaceae</taxon>
        <taxon>Vallitalea</taxon>
    </lineage>
</organism>